<feature type="compositionally biased region" description="Pro residues" evidence="1">
    <location>
        <begin position="30"/>
        <end position="43"/>
    </location>
</feature>
<sequence length="119" mass="12321">MDPSGSVTGAGGVVPSGSAGGAGQVAEVPLPDPAWPLVSPPFPSAKAGEENSATRPREAPAMPTAMPVRRFRGAGVGAPGFRAPDPFSKTVMVSSMVVLPCPPRRGVHRRSWIQVRQRI</sequence>
<evidence type="ECO:0000313" key="3">
    <source>
        <dbReference type="Proteomes" id="UP000195062"/>
    </source>
</evidence>
<evidence type="ECO:0000313" key="2">
    <source>
        <dbReference type="EMBL" id="OUE00860.1"/>
    </source>
</evidence>
<feature type="region of interest" description="Disordered" evidence="1">
    <location>
        <begin position="1"/>
        <end position="68"/>
    </location>
</feature>
<feature type="compositionally biased region" description="Gly residues" evidence="1">
    <location>
        <begin position="8"/>
        <end position="23"/>
    </location>
</feature>
<dbReference type="Proteomes" id="UP000195062">
    <property type="component" value="Unassembled WGS sequence"/>
</dbReference>
<dbReference type="AlphaFoldDB" id="A0A251XEK9"/>
<name>A0A251XEK9_CLAMM</name>
<dbReference type="EMBL" id="MDHH01000004">
    <property type="protein sequence ID" value="OUE00860.1"/>
    <property type="molecule type" value="Genomic_DNA"/>
</dbReference>
<organism evidence="2 3">
    <name type="scientific">Clavibacter michiganensis subsp. michiganensis</name>
    <dbReference type="NCBI Taxonomy" id="33013"/>
    <lineage>
        <taxon>Bacteria</taxon>
        <taxon>Bacillati</taxon>
        <taxon>Actinomycetota</taxon>
        <taxon>Actinomycetes</taxon>
        <taxon>Micrococcales</taxon>
        <taxon>Microbacteriaceae</taxon>
        <taxon>Clavibacter</taxon>
    </lineage>
</organism>
<reference evidence="2 3" key="1">
    <citation type="submission" date="2016-08" db="EMBL/GenBank/DDBJ databases">
        <title>Genome sequence of Clavibacter michiganensis subsp. michiganensis strain CASJ007.</title>
        <authorList>
            <person name="Thapa S.P."/>
            <person name="Coaker G."/>
        </authorList>
    </citation>
    <scope>NUCLEOTIDE SEQUENCE [LARGE SCALE GENOMIC DNA]</scope>
    <source>
        <strain evidence="2">CASJ007</strain>
    </source>
</reference>
<gene>
    <name evidence="2" type="ORF">CMMCAS07_15590</name>
</gene>
<proteinExistence type="predicted"/>
<keyword evidence="3" id="KW-1185">Reference proteome</keyword>
<protein>
    <submittedName>
        <fullName evidence="2">Uncharacterized protein</fullName>
    </submittedName>
</protein>
<comment type="caution">
    <text evidence="2">The sequence shown here is derived from an EMBL/GenBank/DDBJ whole genome shotgun (WGS) entry which is preliminary data.</text>
</comment>
<accession>A0A251XEK9</accession>
<evidence type="ECO:0000256" key="1">
    <source>
        <dbReference type="SAM" id="MobiDB-lite"/>
    </source>
</evidence>